<comment type="subcellular location">
    <subcellularLocation>
        <location evidence="1">Membrane</location>
        <topology evidence="1">Single-pass membrane protein</topology>
    </subcellularLocation>
</comment>
<keyword evidence="3" id="KW-0472">Membrane</keyword>
<dbReference type="PANTHER" id="PTHR43327">
    <property type="entry name" value="STOMATIN-LIKE PROTEIN 2, MITOCHONDRIAL"/>
    <property type="match status" value="1"/>
</dbReference>
<dbReference type="Gene3D" id="3.30.479.30">
    <property type="entry name" value="Band 7 domain"/>
    <property type="match status" value="1"/>
</dbReference>
<reference evidence="5" key="1">
    <citation type="journal article" date="2021" name="PeerJ">
        <title>Extensive microbial diversity within the chicken gut microbiome revealed by metagenomics and culture.</title>
        <authorList>
            <person name="Gilroy R."/>
            <person name="Ravi A."/>
            <person name="Getino M."/>
            <person name="Pursley I."/>
            <person name="Horton D.L."/>
            <person name="Alikhan N.F."/>
            <person name="Baker D."/>
            <person name="Gharbi K."/>
            <person name="Hall N."/>
            <person name="Watson M."/>
            <person name="Adriaenssens E.M."/>
            <person name="Foster-Nyarko E."/>
            <person name="Jarju S."/>
            <person name="Secka A."/>
            <person name="Antonio M."/>
            <person name="Oren A."/>
            <person name="Chaudhuri R.R."/>
            <person name="La Ragione R."/>
            <person name="Hildebrand F."/>
            <person name="Pallen M.J."/>
        </authorList>
    </citation>
    <scope>NUCLEOTIDE SEQUENCE</scope>
    <source>
        <strain evidence="5">ChiHecec2B26-446</strain>
    </source>
</reference>
<dbReference type="FunFam" id="3.30.479.30:FF:000004">
    <property type="entry name" value="Putative membrane protease family, stomatin"/>
    <property type="match status" value="1"/>
</dbReference>
<dbReference type="InterPro" id="IPR036013">
    <property type="entry name" value="Band_7/SPFH_dom_sf"/>
</dbReference>
<dbReference type="InterPro" id="IPR032435">
    <property type="entry name" value="STML2-like_C"/>
</dbReference>
<evidence type="ECO:0000313" key="5">
    <source>
        <dbReference type="EMBL" id="HIW00011.1"/>
    </source>
</evidence>
<comment type="similarity">
    <text evidence="2">Belongs to the band 7/mec-2 family.</text>
</comment>
<dbReference type="SMART" id="SM00244">
    <property type="entry name" value="PHB"/>
    <property type="match status" value="1"/>
</dbReference>
<dbReference type="PANTHER" id="PTHR43327:SF10">
    <property type="entry name" value="STOMATIN-LIKE PROTEIN 2, MITOCHONDRIAL"/>
    <property type="match status" value="1"/>
</dbReference>
<dbReference type="GO" id="GO:0005886">
    <property type="term" value="C:plasma membrane"/>
    <property type="evidence" value="ECO:0007669"/>
    <property type="project" value="UniProtKB-ARBA"/>
</dbReference>
<evidence type="ECO:0000256" key="1">
    <source>
        <dbReference type="ARBA" id="ARBA00004167"/>
    </source>
</evidence>
<dbReference type="Pfam" id="PF16200">
    <property type="entry name" value="Band_7_C"/>
    <property type="match status" value="1"/>
</dbReference>
<protein>
    <submittedName>
        <fullName evidence="5">Paraslipin</fullName>
    </submittedName>
</protein>
<evidence type="ECO:0000313" key="6">
    <source>
        <dbReference type="Proteomes" id="UP000886752"/>
    </source>
</evidence>
<dbReference type="InterPro" id="IPR050710">
    <property type="entry name" value="Band7/mec-2_domain"/>
</dbReference>
<dbReference type="Pfam" id="PF01145">
    <property type="entry name" value="Band_7"/>
    <property type="match status" value="1"/>
</dbReference>
<dbReference type="EMBL" id="DXHV01000028">
    <property type="protein sequence ID" value="HIW00011.1"/>
    <property type="molecule type" value="Genomic_DNA"/>
</dbReference>
<dbReference type="SUPFAM" id="SSF117892">
    <property type="entry name" value="Band 7/SPFH domain"/>
    <property type="match status" value="1"/>
</dbReference>
<dbReference type="GO" id="GO:0098552">
    <property type="term" value="C:side of membrane"/>
    <property type="evidence" value="ECO:0007669"/>
    <property type="project" value="UniProtKB-ARBA"/>
</dbReference>
<keyword evidence="3" id="KW-0812">Transmembrane</keyword>
<dbReference type="InterPro" id="IPR001107">
    <property type="entry name" value="Band_7"/>
</dbReference>
<dbReference type="AlphaFoldDB" id="A0A9D1PVT7"/>
<name>A0A9D1PVT7_9BACT</name>
<dbReference type="InterPro" id="IPR001972">
    <property type="entry name" value="Stomatin_HflK_fam"/>
</dbReference>
<comment type="caution">
    <text evidence="5">The sequence shown here is derived from an EMBL/GenBank/DDBJ whole genome shotgun (WGS) entry which is preliminary data.</text>
</comment>
<gene>
    <name evidence="5" type="ORF">H9894_02325</name>
</gene>
<feature type="domain" description="Band 7" evidence="4">
    <location>
        <begin position="23"/>
        <end position="181"/>
    </location>
</feature>
<proteinExistence type="inferred from homology"/>
<accession>A0A9D1PVT7</accession>
<dbReference type="Proteomes" id="UP000886752">
    <property type="component" value="Unassembled WGS sequence"/>
</dbReference>
<keyword evidence="3" id="KW-1133">Transmembrane helix</keyword>
<sequence>MYLNASSLTIVLFALLIIGLFIKGIIIVPNQTAVIIERLGKYRTTLLAGFHVIIPVIDRKAYVRSLKEEVLDVPAQTCITSDNVSVSIDGVIYMQVVDPQKSAYGISDYVQGAVQLAQTSLRSSIGRMALDKTFESREHINREVCTDLNAATSSWGVKILRYEIRDLTPPSSIMEAMERQVKAEREKRAAILQSEGEKQSAINIAEGQRASAIALSEGDKLAQINRAEGEAAEILRIAQATAEGLEQVKNQLNGDAIAAAQLRLAEAYIVEFGKLAAKNNTMIIPADAASVGNMVGLISGILRPGEGLAASRDRK</sequence>
<reference evidence="5" key="2">
    <citation type="submission" date="2021-04" db="EMBL/GenBank/DDBJ databases">
        <authorList>
            <person name="Gilroy R."/>
        </authorList>
    </citation>
    <scope>NUCLEOTIDE SEQUENCE</scope>
    <source>
        <strain evidence="5">ChiHecec2B26-446</strain>
    </source>
</reference>
<evidence type="ECO:0000256" key="3">
    <source>
        <dbReference type="SAM" id="Phobius"/>
    </source>
</evidence>
<feature type="transmembrane region" description="Helical" evidence="3">
    <location>
        <begin position="6"/>
        <end position="28"/>
    </location>
</feature>
<dbReference type="CDD" id="cd08829">
    <property type="entry name" value="SPFH_paraslipin"/>
    <property type="match status" value="1"/>
</dbReference>
<evidence type="ECO:0000259" key="4">
    <source>
        <dbReference type="SMART" id="SM00244"/>
    </source>
</evidence>
<evidence type="ECO:0000256" key="2">
    <source>
        <dbReference type="ARBA" id="ARBA00008164"/>
    </source>
</evidence>
<organism evidence="5 6">
    <name type="scientific">Candidatus Desulfovibrio intestinipullorum</name>
    <dbReference type="NCBI Taxonomy" id="2838536"/>
    <lineage>
        <taxon>Bacteria</taxon>
        <taxon>Pseudomonadati</taxon>
        <taxon>Thermodesulfobacteriota</taxon>
        <taxon>Desulfovibrionia</taxon>
        <taxon>Desulfovibrionales</taxon>
        <taxon>Desulfovibrionaceae</taxon>
        <taxon>Desulfovibrio</taxon>
    </lineage>
</organism>
<dbReference type="PRINTS" id="PR00721">
    <property type="entry name" value="STOMATIN"/>
</dbReference>